<dbReference type="PANTHER" id="PTHR43462:SF1">
    <property type="entry name" value="ALANYL-TRNA EDITING PROTEIN AARSD1"/>
    <property type="match status" value="1"/>
</dbReference>
<dbReference type="Gene3D" id="2.40.30.130">
    <property type="match status" value="1"/>
</dbReference>
<dbReference type="InterPro" id="IPR018164">
    <property type="entry name" value="Ala-tRNA-synth_IIc_N"/>
</dbReference>
<accession>A0AAV2VZD7</accession>
<dbReference type="EMBL" id="CAOF01000194">
    <property type="protein sequence ID" value="CCO50136.1"/>
    <property type="molecule type" value="Genomic_DNA"/>
</dbReference>
<dbReference type="GO" id="GO:0046872">
    <property type="term" value="F:metal ion binding"/>
    <property type="evidence" value="ECO:0007669"/>
    <property type="project" value="UniProtKB-KW"/>
</dbReference>
<dbReference type="Pfam" id="PF07973">
    <property type="entry name" value="tRNA_SAD"/>
    <property type="match status" value="1"/>
</dbReference>
<comment type="cofactor">
    <cofactor evidence="1">
        <name>Zn(2+)</name>
        <dbReference type="ChEBI" id="CHEBI:29105"/>
    </cofactor>
</comment>
<dbReference type="InterPro" id="IPR012947">
    <property type="entry name" value="tRNA_SAD"/>
</dbReference>
<dbReference type="InterPro" id="IPR051335">
    <property type="entry name" value="Alanyl-tRNA_Editing_Enzymes"/>
</dbReference>
<dbReference type="GO" id="GO:0002161">
    <property type="term" value="F:aminoacyl-tRNA deacylase activity"/>
    <property type="evidence" value="ECO:0007669"/>
    <property type="project" value="UniProtKB-ARBA"/>
</dbReference>
<evidence type="ECO:0000256" key="2">
    <source>
        <dbReference type="ARBA" id="ARBA00022723"/>
    </source>
</evidence>
<feature type="domain" description="Threonyl/alanyl tRNA synthetase SAD" evidence="4">
    <location>
        <begin position="166"/>
        <end position="208"/>
    </location>
</feature>
<dbReference type="InterPro" id="IPR018163">
    <property type="entry name" value="Thr/Ala-tRNA-synth_IIc_edit"/>
</dbReference>
<gene>
    <name evidence="5" type="ORF">VIBNISOn1_970160</name>
</gene>
<reference evidence="5 6" key="1">
    <citation type="journal article" date="2013" name="ISME J.">
        <title>Comparative genomics of pathogenic lineages of Vibrio nigripulchritudo identifies virulence-associated traits.</title>
        <authorList>
            <person name="Goudenege D."/>
            <person name="Labreuche Y."/>
            <person name="Krin E."/>
            <person name="Ansquer D."/>
            <person name="Mangenot S."/>
            <person name="Calteau A."/>
            <person name="Medigue C."/>
            <person name="Mazel D."/>
            <person name="Polz M.F."/>
            <person name="Le Roux F."/>
        </authorList>
    </citation>
    <scope>NUCLEOTIDE SEQUENCE [LARGE SCALE GENOMIC DNA]</scope>
    <source>
        <strain evidence="5 6">SOn1</strain>
    </source>
</reference>
<sequence>MTRKVFWDDPYLTTHSTTVHSVSGSDIELESTIFYAEAGGQESDEGSIGDFQVKKATKNGKQITYTLEDSHNLQVGDPVEVKIDWSRRYQLMRLHFAAEVVLELFYKQLAGIEKTGAHIAAHKARIDFHYPDGIRETIPLVQEKGQALINQGLPIISAFSDENAERRYWKVEGFSQVPCGGTHLKTTDEVGTLRLKRKNLGKGKERVEIFVEDA</sequence>
<dbReference type="RefSeq" id="WP_022614021.1">
    <property type="nucleotide sequence ID" value="NZ_LK391965.1"/>
</dbReference>
<dbReference type="Proteomes" id="UP000018211">
    <property type="component" value="Unassembled WGS sequence"/>
</dbReference>
<protein>
    <submittedName>
        <fullName evidence="5">Alanyl-tRNA synthetase</fullName>
    </submittedName>
</protein>
<organism evidence="5 6">
    <name type="scientific">Vibrio nigripulchritudo SOn1</name>
    <dbReference type="NCBI Taxonomy" id="1238450"/>
    <lineage>
        <taxon>Bacteria</taxon>
        <taxon>Pseudomonadati</taxon>
        <taxon>Pseudomonadota</taxon>
        <taxon>Gammaproteobacteria</taxon>
        <taxon>Vibrionales</taxon>
        <taxon>Vibrionaceae</taxon>
        <taxon>Vibrio</taxon>
    </lineage>
</organism>
<dbReference type="Pfam" id="PF01411">
    <property type="entry name" value="tRNA-synt_2c"/>
    <property type="match status" value="1"/>
</dbReference>
<dbReference type="GO" id="GO:0005524">
    <property type="term" value="F:ATP binding"/>
    <property type="evidence" value="ECO:0007669"/>
    <property type="project" value="InterPro"/>
</dbReference>
<keyword evidence="2" id="KW-0479">Metal-binding</keyword>
<evidence type="ECO:0000313" key="6">
    <source>
        <dbReference type="Proteomes" id="UP000018211"/>
    </source>
</evidence>
<dbReference type="GO" id="GO:0004813">
    <property type="term" value="F:alanine-tRNA ligase activity"/>
    <property type="evidence" value="ECO:0007669"/>
    <property type="project" value="InterPro"/>
</dbReference>
<dbReference type="GO" id="GO:0006419">
    <property type="term" value="P:alanyl-tRNA aminoacylation"/>
    <property type="evidence" value="ECO:0007669"/>
    <property type="project" value="InterPro"/>
</dbReference>
<name>A0AAV2VZD7_9VIBR</name>
<proteinExistence type="predicted"/>
<evidence type="ECO:0000313" key="5">
    <source>
        <dbReference type="EMBL" id="CCO50136.1"/>
    </source>
</evidence>
<dbReference type="SUPFAM" id="SSF50447">
    <property type="entry name" value="Translation proteins"/>
    <property type="match status" value="1"/>
</dbReference>
<dbReference type="SMART" id="SM00863">
    <property type="entry name" value="tRNA_SAD"/>
    <property type="match status" value="1"/>
</dbReference>
<dbReference type="SUPFAM" id="SSF55186">
    <property type="entry name" value="ThrRS/AlaRS common domain"/>
    <property type="match status" value="1"/>
</dbReference>
<dbReference type="PANTHER" id="PTHR43462">
    <property type="entry name" value="ALANYL-TRNA EDITING PROTEIN"/>
    <property type="match status" value="1"/>
</dbReference>
<keyword evidence="3" id="KW-0862">Zinc</keyword>
<comment type="caution">
    <text evidence="5">The sequence shown here is derived from an EMBL/GenBank/DDBJ whole genome shotgun (WGS) entry which is preliminary data.</text>
</comment>
<evidence type="ECO:0000256" key="3">
    <source>
        <dbReference type="ARBA" id="ARBA00022833"/>
    </source>
</evidence>
<dbReference type="AlphaFoldDB" id="A0AAV2VZD7"/>
<dbReference type="Gene3D" id="3.30.980.10">
    <property type="entry name" value="Threonyl-trna Synthetase, Chain A, domain 2"/>
    <property type="match status" value="1"/>
</dbReference>
<evidence type="ECO:0000256" key="1">
    <source>
        <dbReference type="ARBA" id="ARBA00001947"/>
    </source>
</evidence>
<dbReference type="InterPro" id="IPR009000">
    <property type="entry name" value="Transl_B-barrel_sf"/>
</dbReference>
<evidence type="ECO:0000259" key="4">
    <source>
        <dbReference type="SMART" id="SM00863"/>
    </source>
</evidence>